<evidence type="ECO:0000256" key="1">
    <source>
        <dbReference type="ARBA" id="ARBA00004651"/>
    </source>
</evidence>
<feature type="transmembrane region" description="Helical" evidence="7">
    <location>
        <begin position="338"/>
        <end position="363"/>
    </location>
</feature>
<dbReference type="InterPro" id="IPR003838">
    <property type="entry name" value="ABC3_permease_C"/>
</dbReference>
<feature type="transmembrane region" description="Helical" evidence="7">
    <location>
        <begin position="383"/>
        <end position="406"/>
    </location>
</feature>
<feature type="domain" description="ABC3 transporter permease C-terminal" evidence="8">
    <location>
        <begin position="298"/>
        <end position="407"/>
    </location>
</feature>
<dbReference type="GO" id="GO:0022857">
    <property type="term" value="F:transmembrane transporter activity"/>
    <property type="evidence" value="ECO:0007669"/>
    <property type="project" value="TreeGrafter"/>
</dbReference>
<dbReference type="Pfam" id="PF02687">
    <property type="entry name" value="FtsX"/>
    <property type="match status" value="2"/>
</dbReference>
<keyword evidence="5 7" id="KW-0472">Membrane</keyword>
<dbReference type="Pfam" id="PF12704">
    <property type="entry name" value="MacB_PCD"/>
    <property type="match status" value="2"/>
</dbReference>
<evidence type="ECO:0000256" key="3">
    <source>
        <dbReference type="ARBA" id="ARBA00022692"/>
    </source>
</evidence>
<feature type="domain" description="ABC3 transporter permease C-terminal" evidence="8">
    <location>
        <begin position="694"/>
        <end position="805"/>
    </location>
</feature>
<sequence>MLKSWINIFLNQTKNNKLFTALNILGLSIGIAGLIFATLYWNDEHSYNQWNPEKDNVHMVINTLNNEKWPYTVAAIGQYLDNDPNIESYNYSYNWYDSDLFSYNGKKRKIEKAFNTQNKFFDYFPFPFLYGNAKNALKDESSIAISEKIYKAFFNNENPVGKQIKFGKNYYTISGVYQNEMKSSFAPDVVLTDNFKKVITPNLDKWELFNFCLLLKLKDNAKKEVVERKIEKLFIDNVITQEAKEANITLEQQIKEHGIVAIHLEPLIDARLNSVLNENWGYPEGIGNYQYLMIMIGLSILIMILSIINYVNLATAGAIKRAKEVGMRKVLGASKRNIIVQFISETIVIVIVSILLALVIVEISLPYYNEFLEKDLKIYGGEFYLQLIFIFGIVVFLGGFFPALYISSFETQKVLKGNFNRSKTGIWLRNSMLVFQFAIAVFFIVGSTIVYQQVNHLTNKNLGFKGDQVIEIDYLKKFDTQSEAIYKKEFFQDYLKAKEQLTRMKGVNQVATANFSFGNGARSSRDYLYQNANIQGLNMAVDFGMMEMMNIKLTEGRYLSTKYASDTINNVMVNETAVKLLGIKQPIGKEIVSGDGDKFKIISVVKDFNLRGPQEKNSPMVFMHLKTMPLMSQGVNSIFVKVNTDNIEITMSDIEQFWTTKVDTEYPFSYEFVDKKYARSYKEYVKQKNLFSLLNLVVVLIAIFGLFALASFSMERRLREIAIRITLGAETTTLLKELSKQYVVFCAMGFIIGVVPAYFLLQKWLDNFAYRIDIQFLPFAIAFVSLLFLTLVVVLAKAYQVTKLDVLKYLKYE</sequence>
<evidence type="ECO:0000256" key="2">
    <source>
        <dbReference type="ARBA" id="ARBA00022475"/>
    </source>
</evidence>
<keyword evidence="3 7" id="KW-0812">Transmembrane</keyword>
<evidence type="ECO:0000256" key="6">
    <source>
        <dbReference type="ARBA" id="ARBA00038076"/>
    </source>
</evidence>
<feature type="domain" description="MacB-like periplasmic core" evidence="9">
    <location>
        <begin position="438"/>
        <end position="656"/>
    </location>
</feature>
<reference evidence="10" key="1">
    <citation type="submission" date="2024-07" db="EMBL/GenBank/DDBJ databases">
        <authorList>
            <person name="Biller S.J."/>
        </authorList>
    </citation>
    <scope>NUCLEOTIDE SEQUENCE</scope>
    <source>
        <strain evidence="10">WC2409</strain>
    </source>
</reference>
<feature type="transmembrane region" description="Helical" evidence="7">
    <location>
        <begin position="427"/>
        <end position="451"/>
    </location>
</feature>
<keyword evidence="2" id="KW-1003">Cell membrane</keyword>
<keyword evidence="4 7" id="KW-1133">Transmembrane helix</keyword>
<evidence type="ECO:0000259" key="9">
    <source>
        <dbReference type="Pfam" id="PF12704"/>
    </source>
</evidence>
<name>A0AB39W784_9FLAO</name>
<proteinExistence type="inferred from homology"/>
<gene>
    <name evidence="10" type="ORF">AB3G34_06360</name>
</gene>
<organism evidence="10">
    <name type="scientific">Flavobacterium sp. WC2409</name>
    <dbReference type="NCBI Taxonomy" id="3234139"/>
    <lineage>
        <taxon>Bacteria</taxon>
        <taxon>Pseudomonadati</taxon>
        <taxon>Bacteroidota</taxon>
        <taxon>Flavobacteriia</taxon>
        <taxon>Flavobacteriales</taxon>
        <taxon>Flavobacteriaceae</taxon>
        <taxon>Flavobacterium</taxon>
    </lineage>
</organism>
<comment type="similarity">
    <text evidence="6">Belongs to the ABC-4 integral membrane protein family.</text>
</comment>
<feature type="transmembrane region" description="Helical" evidence="7">
    <location>
        <begin position="742"/>
        <end position="761"/>
    </location>
</feature>
<evidence type="ECO:0000313" key="10">
    <source>
        <dbReference type="EMBL" id="XDU96736.1"/>
    </source>
</evidence>
<dbReference type="PANTHER" id="PTHR30572:SF4">
    <property type="entry name" value="ABC TRANSPORTER PERMEASE YTRF"/>
    <property type="match status" value="1"/>
</dbReference>
<dbReference type="GO" id="GO:0005886">
    <property type="term" value="C:plasma membrane"/>
    <property type="evidence" value="ECO:0007669"/>
    <property type="project" value="UniProtKB-SubCell"/>
</dbReference>
<feature type="domain" description="MacB-like periplasmic core" evidence="9">
    <location>
        <begin position="20"/>
        <end position="232"/>
    </location>
</feature>
<dbReference type="RefSeq" id="WP_369753822.1">
    <property type="nucleotide sequence ID" value="NZ_CP165625.1"/>
</dbReference>
<evidence type="ECO:0000259" key="8">
    <source>
        <dbReference type="Pfam" id="PF02687"/>
    </source>
</evidence>
<accession>A0AB39W784</accession>
<evidence type="ECO:0000256" key="7">
    <source>
        <dbReference type="SAM" id="Phobius"/>
    </source>
</evidence>
<protein>
    <submittedName>
        <fullName evidence="10">ABC transporter permease</fullName>
    </submittedName>
</protein>
<dbReference type="AlphaFoldDB" id="A0AB39W784"/>
<feature type="transmembrane region" description="Helical" evidence="7">
    <location>
        <begin position="21"/>
        <end position="41"/>
    </location>
</feature>
<feature type="transmembrane region" description="Helical" evidence="7">
    <location>
        <begin position="690"/>
        <end position="710"/>
    </location>
</feature>
<evidence type="ECO:0000256" key="5">
    <source>
        <dbReference type="ARBA" id="ARBA00023136"/>
    </source>
</evidence>
<dbReference type="PANTHER" id="PTHR30572">
    <property type="entry name" value="MEMBRANE COMPONENT OF TRANSPORTER-RELATED"/>
    <property type="match status" value="1"/>
</dbReference>
<dbReference type="InterPro" id="IPR025857">
    <property type="entry name" value="MacB_PCD"/>
</dbReference>
<dbReference type="EMBL" id="CP165625">
    <property type="protein sequence ID" value="XDU96736.1"/>
    <property type="molecule type" value="Genomic_DNA"/>
</dbReference>
<comment type="subcellular location">
    <subcellularLocation>
        <location evidence="1">Cell membrane</location>
        <topology evidence="1">Multi-pass membrane protein</topology>
    </subcellularLocation>
</comment>
<evidence type="ECO:0000256" key="4">
    <source>
        <dbReference type="ARBA" id="ARBA00022989"/>
    </source>
</evidence>
<feature type="transmembrane region" description="Helical" evidence="7">
    <location>
        <begin position="776"/>
        <end position="799"/>
    </location>
</feature>
<dbReference type="InterPro" id="IPR050250">
    <property type="entry name" value="Macrolide_Exporter_MacB"/>
</dbReference>
<feature type="transmembrane region" description="Helical" evidence="7">
    <location>
        <begin position="291"/>
        <end position="317"/>
    </location>
</feature>